<keyword evidence="4" id="KW-1185">Reference proteome</keyword>
<dbReference type="GO" id="GO:0008897">
    <property type="term" value="F:holo-[acyl-carrier-protein] synthase activity"/>
    <property type="evidence" value="ECO:0007669"/>
    <property type="project" value="InterPro"/>
</dbReference>
<protein>
    <recommendedName>
        <fullName evidence="2">4'-phosphopantetheinyl transferase domain-containing protein</fullName>
    </recommendedName>
</protein>
<evidence type="ECO:0000313" key="3">
    <source>
        <dbReference type="EMBL" id="PDV99455.1"/>
    </source>
</evidence>
<dbReference type="InterPro" id="IPR008278">
    <property type="entry name" value="4-PPantetheinyl_Trfase_dom"/>
</dbReference>
<dbReference type="Proteomes" id="UP000220527">
    <property type="component" value="Unassembled WGS sequence"/>
</dbReference>
<dbReference type="OrthoDB" id="3520099at2"/>
<accession>A0A2A6RDK7</accession>
<name>A0A2A6RDK7_9CHLR</name>
<dbReference type="Pfam" id="PF01648">
    <property type="entry name" value="ACPS"/>
    <property type="match status" value="1"/>
</dbReference>
<reference evidence="4" key="1">
    <citation type="submission" date="2017-08" db="EMBL/GenBank/DDBJ databases">
        <authorList>
            <person name="Grouzdev D.S."/>
            <person name="Gaisin V.A."/>
            <person name="Rysina M.S."/>
            <person name="Gorlenko V.M."/>
        </authorList>
    </citation>
    <scope>NUCLEOTIDE SEQUENCE [LARGE SCALE GENOMIC DNA]</scope>
    <source>
        <strain evidence="4">Kir15-3F</strain>
    </source>
</reference>
<dbReference type="InterPro" id="IPR037143">
    <property type="entry name" value="4-PPantetheinyl_Trfase_dom_sf"/>
</dbReference>
<evidence type="ECO:0000259" key="2">
    <source>
        <dbReference type="Pfam" id="PF01648"/>
    </source>
</evidence>
<gene>
    <name evidence="3" type="ORF">CJ255_21520</name>
</gene>
<dbReference type="GO" id="GO:0000287">
    <property type="term" value="F:magnesium ion binding"/>
    <property type="evidence" value="ECO:0007669"/>
    <property type="project" value="InterPro"/>
</dbReference>
<organism evidence="3 4">
    <name type="scientific">Candidatus Viridilinea mediisalina</name>
    <dbReference type="NCBI Taxonomy" id="2024553"/>
    <lineage>
        <taxon>Bacteria</taxon>
        <taxon>Bacillati</taxon>
        <taxon>Chloroflexota</taxon>
        <taxon>Chloroflexia</taxon>
        <taxon>Chloroflexales</taxon>
        <taxon>Chloroflexineae</taxon>
        <taxon>Oscillochloridaceae</taxon>
        <taxon>Candidatus Viridilinea</taxon>
    </lineage>
</organism>
<keyword evidence="1" id="KW-0808">Transferase</keyword>
<evidence type="ECO:0000313" key="4">
    <source>
        <dbReference type="Proteomes" id="UP000220527"/>
    </source>
</evidence>
<dbReference type="RefSeq" id="WP_097646128.1">
    <property type="nucleotide sequence ID" value="NZ_NQWI01000225.1"/>
</dbReference>
<evidence type="ECO:0000256" key="1">
    <source>
        <dbReference type="ARBA" id="ARBA00022679"/>
    </source>
</evidence>
<feature type="domain" description="4'-phosphopantetheinyl transferase" evidence="2">
    <location>
        <begin position="112"/>
        <end position="177"/>
    </location>
</feature>
<proteinExistence type="predicted"/>
<sequence>MLAWLHQTLNDLPTLPVAAWLSPAEQAHLATLHIPKRRNDWLLGRWTAKRLTQRVLAEEGYPLDLAAIVITPAADGAPEVWLPPAFPLPAPSLSISHSYGRALCAIEPTGSPIGADIEQITSHHPSLVTSYFTPEEQAVIAATPSPLHDTMVTAIWSAKEALLKALRVGLTVATQQVCCLPQPHDFQQAQHGWVPLRCSATTLTTSPNQVWWYVNKGSILTLAHVGTAGLVPQGHERLGQQPSDSV</sequence>
<comment type="caution">
    <text evidence="3">The sequence shown here is derived from an EMBL/GenBank/DDBJ whole genome shotgun (WGS) entry which is preliminary data.</text>
</comment>
<dbReference type="AlphaFoldDB" id="A0A2A6RDK7"/>
<dbReference type="Gene3D" id="3.90.470.20">
    <property type="entry name" value="4'-phosphopantetheinyl transferase domain"/>
    <property type="match status" value="2"/>
</dbReference>
<dbReference type="EMBL" id="NQWI01000225">
    <property type="protein sequence ID" value="PDV99455.1"/>
    <property type="molecule type" value="Genomic_DNA"/>
</dbReference>
<dbReference type="SUPFAM" id="SSF56214">
    <property type="entry name" value="4'-phosphopantetheinyl transferase"/>
    <property type="match status" value="2"/>
</dbReference>